<dbReference type="Proteomes" id="UP000054776">
    <property type="component" value="Unassembled WGS sequence"/>
</dbReference>
<accession>A0A0V1B1G0</accession>
<name>A0A0V1B1G0_TRISP</name>
<reference evidence="1 2" key="1">
    <citation type="submission" date="2015-01" db="EMBL/GenBank/DDBJ databases">
        <title>Evolution of Trichinella species and genotypes.</title>
        <authorList>
            <person name="Korhonen P.K."/>
            <person name="Edoardo P."/>
            <person name="Giuseppe L.R."/>
            <person name="Gasser R.B."/>
        </authorList>
    </citation>
    <scope>NUCLEOTIDE SEQUENCE [LARGE SCALE GENOMIC DNA]</scope>
    <source>
        <strain evidence="1">ISS3</strain>
    </source>
</reference>
<dbReference type="EMBL" id="JYDH01000132">
    <property type="protein sequence ID" value="KRY30778.1"/>
    <property type="molecule type" value="Genomic_DNA"/>
</dbReference>
<protein>
    <submittedName>
        <fullName evidence="1">Uncharacterized protein</fullName>
    </submittedName>
</protein>
<dbReference type="InParanoid" id="A0A0V1B1G0"/>
<organism evidence="1 2">
    <name type="scientific">Trichinella spiralis</name>
    <name type="common">Trichina worm</name>
    <dbReference type="NCBI Taxonomy" id="6334"/>
    <lineage>
        <taxon>Eukaryota</taxon>
        <taxon>Metazoa</taxon>
        <taxon>Ecdysozoa</taxon>
        <taxon>Nematoda</taxon>
        <taxon>Enoplea</taxon>
        <taxon>Dorylaimia</taxon>
        <taxon>Trichinellida</taxon>
        <taxon>Trichinellidae</taxon>
        <taxon>Trichinella</taxon>
    </lineage>
</organism>
<keyword evidence="2" id="KW-1185">Reference proteome</keyword>
<proteinExistence type="predicted"/>
<gene>
    <name evidence="1" type="ORF">T01_15353</name>
</gene>
<dbReference type="AlphaFoldDB" id="A0A0V1B1G0"/>
<comment type="caution">
    <text evidence="1">The sequence shown here is derived from an EMBL/GenBank/DDBJ whole genome shotgun (WGS) entry which is preliminary data.</text>
</comment>
<evidence type="ECO:0000313" key="2">
    <source>
        <dbReference type="Proteomes" id="UP000054776"/>
    </source>
</evidence>
<evidence type="ECO:0000313" key="1">
    <source>
        <dbReference type="EMBL" id="KRY30778.1"/>
    </source>
</evidence>
<sequence>MITCDVHFVIDFANRYEPFFNRGFKSCNPPSQLGKLPIRCQFYSITNEHRVFDIQDVVILFWDLGVVLEFESHADLN</sequence>
<dbReference type="OrthoDB" id="10374490at2759"/>